<comment type="subcellular location">
    <subcellularLocation>
        <location evidence="2">Secreted</location>
    </subcellularLocation>
</comment>
<evidence type="ECO:0000313" key="12">
    <source>
        <dbReference type="EMBL" id="PNH02259.1"/>
    </source>
</evidence>
<dbReference type="InterPro" id="IPR001599">
    <property type="entry name" value="Macroglobln_a2"/>
</dbReference>
<keyword evidence="5" id="KW-0479">Metal-binding</keyword>
<accession>A0A2J7ZPR8</accession>
<evidence type="ECO:0000256" key="9">
    <source>
        <dbReference type="ARBA" id="ARBA00023049"/>
    </source>
</evidence>
<dbReference type="GO" id="GO:0046872">
    <property type="term" value="F:metal ion binding"/>
    <property type="evidence" value="ECO:0007669"/>
    <property type="project" value="UniProtKB-KW"/>
</dbReference>
<evidence type="ECO:0000256" key="6">
    <source>
        <dbReference type="ARBA" id="ARBA00022729"/>
    </source>
</evidence>
<dbReference type="Pfam" id="PF00207">
    <property type="entry name" value="A2M"/>
    <property type="match status" value="1"/>
</dbReference>
<comment type="caution">
    <text evidence="12">The sequence shown here is derived from an EMBL/GenBank/DDBJ whole genome shotgun (WGS) entry which is preliminary data.</text>
</comment>
<evidence type="ECO:0000256" key="2">
    <source>
        <dbReference type="ARBA" id="ARBA00004613"/>
    </source>
</evidence>
<keyword evidence="8" id="KW-0862">Zinc</keyword>
<dbReference type="Pfam" id="PF17973">
    <property type="entry name" value="bMG10"/>
    <property type="match status" value="1"/>
</dbReference>
<feature type="non-terminal residue" evidence="12">
    <location>
        <position position="1"/>
    </location>
</feature>
<dbReference type="GO" id="GO:0006508">
    <property type="term" value="P:proteolysis"/>
    <property type="evidence" value="ECO:0007669"/>
    <property type="project" value="UniProtKB-KW"/>
</dbReference>
<sequence>PPPRTPPHPQLDAPAWVLPTGALSLALSVASFIGASVENASLSLAWRTARAASTLTLLTDANGFASTTLDLGQLPTANRTTAGDVLVLEAEWIGPTRERITQTATVTLSHIVHGTSETDGPSASGRSAADNAPDRMPSTDEAQTDRLRAAAKLMSVTALVYHLAYSGSAARAEDRPWKPRRHHRRMAVATNTATSARALPAPAAGAAAPPRASSNFLVTPLFATATANADGRAVVTFTAPENLGTFVIRAYAAAGSSARYGSAETKLAVRRRLSLTPSVPRFARVGDFFEAGAVVTVGSLPATVTLTAAVRAGGAAAGAASPLLLLGAASRTVTFRAGGPLQQEVRFNFSAASIGPANLTLEATDGVVGGGRDALQLSIPVQGQQGDVAVATSFVLTALPGAGAGTVQSQEGMQLPAAVAGSGGLTLVAGVGFLPAIASMYDTLLQTEQASARFWPAGAAAAAVRNANRGVEVTVYGVDRAFLDLLPYPLPQPQQEVLLRLAVDMQAVGTEAYRVAPGAVRAVYDRLMARTDIPLNTWALMLTDLHASALSASTPGALARYAPLWAALRGGPGGGGQAAVWRSAVARQLVSDVMLQRSLGAEPYKDFNTIARVRLVLGAGWDPRTAGATDIVIRDLSLGAMITTYGNERAAWTLQETRPSVVTFSYPALRAGTSSVTITAVAATAGSFVLPPARAFAEQQPELMGMTAASSLAVCAACSGPSYATTLPAAPKPCAKSCTSRVGTCNVATGVCLCNSGVSPGANCQKK</sequence>
<proteinExistence type="predicted"/>
<evidence type="ECO:0000256" key="1">
    <source>
        <dbReference type="ARBA" id="ARBA00001947"/>
    </source>
</evidence>
<evidence type="ECO:0000256" key="7">
    <source>
        <dbReference type="ARBA" id="ARBA00022801"/>
    </source>
</evidence>
<keyword evidence="9" id="KW-0482">Metalloprotease</keyword>
<dbReference type="AlphaFoldDB" id="A0A2J7ZPR8"/>
<keyword evidence="7" id="KW-0378">Hydrolase</keyword>
<keyword evidence="3" id="KW-0964">Secreted</keyword>
<comment type="cofactor">
    <cofactor evidence="1">
        <name>Zn(2+)</name>
        <dbReference type="ChEBI" id="CHEBI:29105"/>
    </cofactor>
</comment>
<evidence type="ECO:0000256" key="5">
    <source>
        <dbReference type="ARBA" id="ARBA00022723"/>
    </source>
</evidence>
<evidence type="ECO:0000313" key="13">
    <source>
        <dbReference type="Proteomes" id="UP000236333"/>
    </source>
</evidence>
<dbReference type="PANTHER" id="PTHR13062:SF12">
    <property type="entry name" value="ALPHA-2-MACROGLOBULIN DOMAIN-CONTAINING PROTEIN"/>
    <property type="match status" value="1"/>
</dbReference>
<reference evidence="12 13" key="1">
    <citation type="journal article" date="2017" name="Mol. Biol. Evol.">
        <title>The 4-celled Tetrabaena socialis nuclear genome reveals the essential components for genetic control of cell number at the origin of multicellularity in the volvocine lineage.</title>
        <authorList>
            <person name="Featherston J."/>
            <person name="Arakaki Y."/>
            <person name="Hanschen E.R."/>
            <person name="Ferris P.J."/>
            <person name="Michod R.E."/>
            <person name="Olson B.J.S.C."/>
            <person name="Nozaki H."/>
            <person name="Durand P.M."/>
        </authorList>
    </citation>
    <scope>NUCLEOTIDE SEQUENCE [LARGE SCALE GENOMIC DNA]</scope>
    <source>
        <strain evidence="12 13">NIES-571</strain>
    </source>
</reference>
<keyword evidence="4" id="KW-0645">Protease</keyword>
<dbReference type="OrthoDB" id="543368at2759"/>
<name>A0A2J7ZPR8_9CHLO</name>
<feature type="compositionally biased region" description="Polar residues" evidence="10">
    <location>
        <begin position="115"/>
        <end position="125"/>
    </location>
</feature>
<dbReference type="GO" id="GO:0005576">
    <property type="term" value="C:extracellular region"/>
    <property type="evidence" value="ECO:0007669"/>
    <property type="project" value="UniProtKB-SubCell"/>
</dbReference>
<dbReference type="SMART" id="SM01360">
    <property type="entry name" value="A2M"/>
    <property type="match status" value="1"/>
</dbReference>
<dbReference type="EMBL" id="PGGS01000689">
    <property type="protein sequence ID" value="PNH02259.1"/>
    <property type="molecule type" value="Genomic_DNA"/>
</dbReference>
<organism evidence="12 13">
    <name type="scientific">Tetrabaena socialis</name>
    <dbReference type="NCBI Taxonomy" id="47790"/>
    <lineage>
        <taxon>Eukaryota</taxon>
        <taxon>Viridiplantae</taxon>
        <taxon>Chlorophyta</taxon>
        <taxon>core chlorophytes</taxon>
        <taxon>Chlorophyceae</taxon>
        <taxon>CS clade</taxon>
        <taxon>Chlamydomonadales</taxon>
        <taxon>Tetrabaenaceae</taxon>
        <taxon>Tetrabaena</taxon>
    </lineage>
</organism>
<feature type="region of interest" description="Disordered" evidence="10">
    <location>
        <begin position="111"/>
        <end position="141"/>
    </location>
</feature>
<feature type="domain" description="Alpha-2-macroglobulin" evidence="11">
    <location>
        <begin position="219"/>
        <end position="306"/>
    </location>
</feature>
<dbReference type="Proteomes" id="UP000236333">
    <property type="component" value="Unassembled WGS sequence"/>
</dbReference>
<keyword evidence="13" id="KW-1185">Reference proteome</keyword>
<evidence type="ECO:0000256" key="3">
    <source>
        <dbReference type="ARBA" id="ARBA00022525"/>
    </source>
</evidence>
<evidence type="ECO:0000256" key="8">
    <source>
        <dbReference type="ARBA" id="ARBA00022833"/>
    </source>
</evidence>
<evidence type="ECO:0000259" key="11">
    <source>
        <dbReference type="SMART" id="SM01360"/>
    </source>
</evidence>
<evidence type="ECO:0000256" key="4">
    <source>
        <dbReference type="ARBA" id="ARBA00022670"/>
    </source>
</evidence>
<dbReference type="PANTHER" id="PTHR13062">
    <property type="entry name" value="COLLAGENASE"/>
    <property type="match status" value="1"/>
</dbReference>
<evidence type="ECO:0000256" key="10">
    <source>
        <dbReference type="SAM" id="MobiDB-lite"/>
    </source>
</evidence>
<dbReference type="InterPro" id="IPR041246">
    <property type="entry name" value="Bact_MG10"/>
</dbReference>
<protein>
    <recommendedName>
        <fullName evidence="11">Alpha-2-macroglobulin domain-containing protein</fullName>
    </recommendedName>
</protein>
<keyword evidence="6" id="KW-0732">Signal</keyword>
<dbReference type="GO" id="GO:0004866">
    <property type="term" value="F:endopeptidase inhibitor activity"/>
    <property type="evidence" value="ECO:0007669"/>
    <property type="project" value="InterPro"/>
</dbReference>
<dbReference type="GO" id="GO:0008237">
    <property type="term" value="F:metallopeptidase activity"/>
    <property type="evidence" value="ECO:0007669"/>
    <property type="project" value="UniProtKB-KW"/>
</dbReference>
<gene>
    <name evidence="12" type="ORF">TSOC_011775</name>
</gene>